<keyword evidence="2" id="KW-1185">Reference proteome</keyword>
<evidence type="ECO:0008006" key="3">
    <source>
        <dbReference type="Google" id="ProtNLM"/>
    </source>
</evidence>
<accession>A0A7W5HA23</accession>
<proteinExistence type="predicted"/>
<sequence>MPELLKRAKRECRSENYLYAATFYATWVEHWINWHVRCLAIRHGQLADEQIRQMIRDVNIRGKLTWMTSVLGGKRIAKKHVNAIQRISDQRNAFIHYKYPEWRIDDLDLSPSDLKKAVVDFDKTVSYLQSHDRRTLKRGIKLKIKRFAQDR</sequence>
<comment type="caution">
    <text evidence="1">The sequence shown here is derived from an EMBL/GenBank/DDBJ whole genome shotgun (WGS) entry which is preliminary data.</text>
</comment>
<gene>
    <name evidence="1" type="ORF">FHS27_006559</name>
</gene>
<protein>
    <recommendedName>
        <fullName evidence="3">RiboL-PSP-HEPN domain-containing protein</fullName>
    </recommendedName>
</protein>
<name>A0A7W5HA23_9BACT</name>
<evidence type="ECO:0000313" key="1">
    <source>
        <dbReference type="EMBL" id="MBB3210711.1"/>
    </source>
</evidence>
<organism evidence="1 2">
    <name type="scientific">Aporhodopirellula rubra</name>
    <dbReference type="NCBI Taxonomy" id="980271"/>
    <lineage>
        <taxon>Bacteria</taxon>
        <taxon>Pseudomonadati</taxon>
        <taxon>Planctomycetota</taxon>
        <taxon>Planctomycetia</taxon>
        <taxon>Pirellulales</taxon>
        <taxon>Pirellulaceae</taxon>
        <taxon>Aporhodopirellula</taxon>
    </lineage>
</organism>
<evidence type="ECO:0000313" key="2">
    <source>
        <dbReference type="Proteomes" id="UP000536179"/>
    </source>
</evidence>
<dbReference type="AlphaFoldDB" id="A0A7W5HA23"/>
<dbReference type="EMBL" id="JACHXU010000054">
    <property type="protein sequence ID" value="MBB3210711.1"/>
    <property type="molecule type" value="Genomic_DNA"/>
</dbReference>
<reference evidence="1 2" key="1">
    <citation type="submission" date="2020-08" db="EMBL/GenBank/DDBJ databases">
        <title>Genomic Encyclopedia of Type Strains, Phase III (KMG-III): the genomes of soil and plant-associated and newly described type strains.</title>
        <authorList>
            <person name="Whitman W."/>
        </authorList>
    </citation>
    <scope>NUCLEOTIDE SEQUENCE [LARGE SCALE GENOMIC DNA]</scope>
    <source>
        <strain evidence="1 2">CECT 8075</strain>
    </source>
</reference>
<dbReference type="Proteomes" id="UP000536179">
    <property type="component" value="Unassembled WGS sequence"/>
</dbReference>